<evidence type="ECO:0000256" key="2">
    <source>
        <dbReference type="ARBA" id="ARBA00012951"/>
    </source>
</evidence>
<dbReference type="EMBL" id="BAAAPF010000389">
    <property type="protein sequence ID" value="GAA1506166.1"/>
    <property type="molecule type" value="Genomic_DNA"/>
</dbReference>
<feature type="compositionally biased region" description="Basic and acidic residues" evidence="6">
    <location>
        <begin position="539"/>
        <end position="564"/>
    </location>
</feature>
<sequence>MSVSQTEDSSRGAMGTRPPTRASSGERFADWTDSRLGLHGAGRRYARKVFPDHWSFLLGEVCLYSFIVIMLTGVYLTLFFNPSMTEIVYHGTYEPMNGVRMSEAYASTLDISFDVRGGLLVRQIHHWAALIFVAGMVVHMMRHFFTGSFRKPREINWVFGWTLLFIGLFEGLLGYSLPDDLLSGTGLRFVEGATISTPVIGTYLTFFLFGDEFPGHEIIPRFYALHILVLPGLMVALLTAHLILVFYHKHTQWGGPGKTEKNVVGAPFMPVYVAKAGGFFFLVFGVITFIAAVATINPIWNVGPYRPDQVSTGAQPDWYLGFAEGMVRVMPGWEINAWGHTLALGVFIPVALFPLMLVIIGAYPFIEAWITGDKREHHLLQRPRNVPVRTALGTSWLSLYLLFLIGGGNDIFATHFHLAVNHVTWGLRVAVFVVPVLTFIITKRICLALQRRDRDKVLHGRETGMIKRLPHGEYIEVHEPLSPAELHKLTSHEQPQPYELGPETDDNGVRRPPVGIANRVRAKLAHSMFGPGTHIPKPTIEEYRAVAHDHEHEELPGGDSRELETAEESPGGPSSG</sequence>
<feature type="transmembrane region" description="Helical" evidence="7">
    <location>
        <begin position="54"/>
        <end position="80"/>
    </location>
</feature>
<feature type="transmembrane region" description="Helical" evidence="7">
    <location>
        <begin position="124"/>
        <end position="145"/>
    </location>
</feature>
<name>A0ABP4KMB0_9ACTN</name>
<feature type="transmembrane region" description="Helical" evidence="7">
    <location>
        <begin position="386"/>
        <end position="405"/>
    </location>
</feature>
<dbReference type="PROSITE" id="PS51002">
    <property type="entry name" value="CYTB_NTER"/>
    <property type="match status" value="1"/>
</dbReference>
<dbReference type="PANTHER" id="PTHR19271">
    <property type="entry name" value="CYTOCHROME B"/>
    <property type="match status" value="1"/>
</dbReference>
<dbReference type="Gene3D" id="1.20.810.10">
    <property type="entry name" value="Cytochrome Bc1 Complex, Chain C"/>
    <property type="match status" value="1"/>
</dbReference>
<feature type="transmembrane region" description="Helical" evidence="7">
    <location>
        <begin position="342"/>
        <end position="366"/>
    </location>
</feature>
<feature type="domain" description="Cytochrome b/b6 N-terminal region profile" evidence="8">
    <location>
        <begin position="28"/>
        <end position="254"/>
    </location>
</feature>
<protein>
    <recommendedName>
        <fullName evidence="3">Cytochrome bc1 complex cytochrome b subunit</fullName>
        <ecNumber evidence="2">7.1.1.8</ecNumber>
    </recommendedName>
    <alternativeName>
        <fullName evidence="5">Cytochrome bc1 reductase complex subunit QcrB</fullName>
    </alternativeName>
</protein>
<reference evidence="10" key="1">
    <citation type="journal article" date="2019" name="Int. J. Syst. Evol. Microbiol.">
        <title>The Global Catalogue of Microorganisms (GCM) 10K type strain sequencing project: providing services to taxonomists for standard genome sequencing and annotation.</title>
        <authorList>
            <consortium name="The Broad Institute Genomics Platform"/>
            <consortium name="The Broad Institute Genome Sequencing Center for Infectious Disease"/>
            <person name="Wu L."/>
            <person name="Ma J."/>
        </authorList>
    </citation>
    <scope>NUCLEOTIDE SEQUENCE [LARGE SCALE GENOMIC DNA]</scope>
    <source>
        <strain evidence="10">JCM 15481</strain>
    </source>
</reference>
<evidence type="ECO:0000256" key="7">
    <source>
        <dbReference type="SAM" id="Phobius"/>
    </source>
</evidence>
<dbReference type="Proteomes" id="UP001500443">
    <property type="component" value="Unassembled WGS sequence"/>
</dbReference>
<proteinExistence type="predicted"/>
<dbReference type="Pfam" id="PF13631">
    <property type="entry name" value="Cytochrom_B_N_2"/>
    <property type="match status" value="1"/>
</dbReference>
<evidence type="ECO:0000313" key="10">
    <source>
        <dbReference type="Proteomes" id="UP001500443"/>
    </source>
</evidence>
<evidence type="ECO:0000256" key="3">
    <source>
        <dbReference type="ARBA" id="ARBA00016116"/>
    </source>
</evidence>
<keyword evidence="7" id="KW-1133">Transmembrane helix</keyword>
<feature type="transmembrane region" description="Helical" evidence="7">
    <location>
        <begin position="279"/>
        <end position="300"/>
    </location>
</feature>
<comment type="catalytic activity">
    <reaction evidence="4">
        <text>a quinol + 2 Fe(III)-[cytochrome c](out) = a quinone + 2 Fe(II)-[cytochrome c](out) + 2 H(+)(out)</text>
        <dbReference type="Rhea" id="RHEA:11484"/>
        <dbReference type="Rhea" id="RHEA-COMP:10350"/>
        <dbReference type="Rhea" id="RHEA-COMP:14399"/>
        <dbReference type="ChEBI" id="CHEBI:15378"/>
        <dbReference type="ChEBI" id="CHEBI:24646"/>
        <dbReference type="ChEBI" id="CHEBI:29033"/>
        <dbReference type="ChEBI" id="CHEBI:29034"/>
        <dbReference type="ChEBI" id="CHEBI:132124"/>
        <dbReference type="EC" id="7.1.1.8"/>
    </reaction>
</comment>
<gene>
    <name evidence="9" type="ORF">GCM10009802_62310</name>
</gene>
<keyword evidence="7" id="KW-0472">Membrane</keyword>
<keyword evidence="7" id="KW-0812">Transmembrane</keyword>
<evidence type="ECO:0000256" key="6">
    <source>
        <dbReference type="SAM" id="MobiDB-lite"/>
    </source>
</evidence>
<accession>A0ABP4KMB0</accession>
<dbReference type="PANTHER" id="PTHR19271:SF16">
    <property type="entry name" value="CYTOCHROME B"/>
    <property type="match status" value="1"/>
</dbReference>
<organism evidence="9 10">
    <name type="scientific">Streptomyces synnematoformans</name>
    <dbReference type="NCBI Taxonomy" id="415721"/>
    <lineage>
        <taxon>Bacteria</taxon>
        <taxon>Bacillati</taxon>
        <taxon>Actinomycetota</taxon>
        <taxon>Actinomycetes</taxon>
        <taxon>Kitasatosporales</taxon>
        <taxon>Streptomycetaceae</taxon>
        <taxon>Streptomyces</taxon>
    </lineage>
</organism>
<comment type="cofactor">
    <cofactor evidence="1">
        <name>heme</name>
        <dbReference type="ChEBI" id="CHEBI:30413"/>
    </cofactor>
</comment>
<evidence type="ECO:0000256" key="1">
    <source>
        <dbReference type="ARBA" id="ARBA00001971"/>
    </source>
</evidence>
<evidence type="ECO:0000256" key="5">
    <source>
        <dbReference type="ARBA" id="ARBA00029568"/>
    </source>
</evidence>
<dbReference type="SUPFAM" id="SSF81342">
    <property type="entry name" value="Transmembrane di-heme cytochromes"/>
    <property type="match status" value="1"/>
</dbReference>
<dbReference type="InterPro" id="IPR016174">
    <property type="entry name" value="Di-haem_cyt_TM"/>
</dbReference>
<feature type="transmembrane region" description="Helical" evidence="7">
    <location>
        <begin position="223"/>
        <end position="247"/>
    </location>
</feature>
<evidence type="ECO:0000313" key="9">
    <source>
        <dbReference type="EMBL" id="GAA1506166.1"/>
    </source>
</evidence>
<dbReference type="EC" id="7.1.1.8" evidence="2"/>
<feature type="transmembrane region" description="Helical" evidence="7">
    <location>
        <begin position="425"/>
        <end position="446"/>
    </location>
</feature>
<feature type="region of interest" description="Disordered" evidence="6">
    <location>
        <begin position="528"/>
        <end position="576"/>
    </location>
</feature>
<comment type="caution">
    <text evidence="9">The sequence shown here is derived from an EMBL/GenBank/DDBJ whole genome shotgun (WGS) entry which is preliminary data.</text>
</comment>
<dbReference type="InterPro" id="IPR005797">
    <property type="entry name" value="Cyt_b/b6_N"/>
</dbReference>
<dbReference type="InterPro" id="IPR027387">
    <property type="entry name" value="Cytb/b6-like_sf"/>
</dbReference>
<keyword evidence="10" id="KW-1185">Reference proteome</keyword>
<feature type="transmembrane region" description="Helical" evidence="7">
    <location>
        <begin position="157"/>
        <end position="177"/>
    </location>
</feature>
<evidence type="ECO:0000256" key="4">
    <source>
        <dbReference type="ARBA" id="ARBA00029351"/>
    </source>
</evidence>
<evidence type="ECO:0000259" key="8">
    <source>
        <dbReference type="PROSITE" id="PS51002"/>
    </source>
</evidence>
<feature type="region of interest" description="Disordered" evidence="6">
    <location>
        <begin position="1"/>
        <end position="26"/>
    </location>
</feature>